<reference evidence="2" key="1">
    <citation type="journal article" date="2015" name="Nature">
        <title>Complex archaea that bridge the gap between prokaryotes and eukaryotes.</title>
        <authorList>
            <person name="Spang A."/>
            <person name="Saw J.H."/>
            <person name="Jorgensen S.L."/>
            <person name="Zaremba-Niedzwiedzka K."/>
            <person name="Martijn J."/>
            <person name="Lind A.E."/>
            <person name="van Eijk R."/>
            <person name="Schleper C."/>
            <person name="Guy L."/>
            <person name="Ettema T.J."/>
        </authorList>
    </citation>
    <scope>NUCLEOTIDE SEQUENCE</scope>
</reference>
<dbReference type="InterPro" id="IPR041657">
    <property type="entry name" value="HTH_17"/>
</dbReference>
<name>A0A0F9RYB4_9ZZZZ</name>
<feature type="domain" description="Helix-turn-helix" evidence="1">
    <location>
        <begin position="22"/>
        <end position="72"/>
    </location>
</feature>
<dbReference type="InterPro" id="IPR009061">
    <property type="entry name" value="DNA-bd_dom_put_sf"/>
</dbReference>
<evidence type="ECO:0000259" key="1">
    <source>
        <dbReference type="Pfam" id="PF12728"/>
    </source>
</evidence>
<dbReference type="AlphaFoldDB" id="A0A0F9RYB4"/>
<proteinExistence type="predicted"/>
<dbReference type="Pfam" id="PF12728">
    <property type="entry name" value="HTH_17"/>
    <property type="match status" value="1"/>
</dbReference>
<dbReference type="SUPFAM" id="SSF46955">
    <property type="entry name" value="Putative DNA-binding domain"/>
    <property type="match status" value="1"/>
</dbReference>
<evidence type="ECO:0000313" key="2">
    <source>
        <dbReference type="EMBL" id="KKN22178.1"/>
    </source>
</evidence>
<organism evidence="2">
    <name type="scientific">marine sediment metagenome</name>
    <dbReference type="NCBI Taxonomy" id="412755"/>
    <lineage>
        <taxon>unclassified sequences</taxon>
        <taxon>metagenomes</taxon>
        <taxon>ecological metagenomes</taxon>
    </lineage>
</organism>
<gene>
    <name evidence="2" type="ORF">LCGC14_0917930</name>
</gene>
<comment type="caution">
    <text evidence="2">The sequence shown here is derived from an EMBL/GenBank/DDBJ whole genome shotgun (WGS) entry which is preliminary data.</text>
</comment>
<protein>
    <recommendedName>
        <fullName evidence="1">Helix-turn-helix domain-containing protein</fullName>
    </recommendedName>
</protein>
<accession>A0A0F9RYB4</accession>
<sequence length="142" mass="16189">MDSKYNTSTDHHLLADPHKAIFSTKEVAGILFISPQTVRAHVRSGVLKSGGILGGGHIFYRKEVERFIQDRRPTGRPPWLITKFCAANNIQGQLRNDFIKFVKECQQELVQPGKRLRLTSSKLTQYYQEFMSTRVVLTPSVN</sequence>
<dbReference type="EMBL" id="LAZR01003087">
    <property type="protein sequence ID" value="KKN22178.1"/>
    <property type="molecule type" value="Genomic_DNA"/>
</dbReference>